<keyword evidence="2" id="KW-1185">Reference proteome</keyword>
<evidence type="ECO:0000313" key="2">
    <source>
        <dbReference type="Proteomes" id="UP000009875"/>
    </source>
</evidence>
<gene>
    <name evidence="1" type="ORF">HMPREF9698_00683</name>
</gene>
<dbReference type="AlphaFoldDB" id="K9EWY1"/>
<name>K9EWY1_9LACT</name>
<evidence type="ECO:0000313" key="1">
    <source>
        <dbReference type="EMBL" id="EKU93735.1"/>
    </source>
</evidence>
<comment type="caution">
    <text evidence="1">The sequence shown here is derived from an EMBL/GenBank/DDBJ whole genome shotgun (WGS) entry which is preliminary data.</text>
</comment>
<dbReference type="Proteomes" id="UP000009875">
    <property type="component" value="Unassembled WGS sequence"/>
</dbReference>
<sequence>MNKHRKVIIILLVSVIVILLSWNTCHQSDYKNQVSSFSQVNIHLVENKESVQI</sequence>
<dbReference type="STRING" id="883081.HMPREF9698_00683"/>
<reference evidence="1 2" key="1">
    <citation type="submission" date="2012-09" db="EMBL/GenBank/DDBJ databases">
        <title>The Genome Sequence of Alloiococcus otitis ATCC 51267.</title>
        <authorList>
            <consortium name="The Broad Institute Genome Sequencing Platform"/>
            <person name="Earl A."/>
            <person name="Ward D."/>
            <person name="Feldgarden M."/>
            <person name="Gevers D."/>
            <person name="Huys G."/>
            <person name="Walker B."/>
            <person name="Young S.K."/>
            <person name="Zeng Q."/>
            <person name="Gargeya S."/>
            <person name="Fitzgerald M."/>
            <person name="Haas B."/>
            <person name="Abouelleil A."/>
            <person name="Alvarado L."/>
            <person name="Arachchi H.M."/>
            <person name="Berlin A.M."/>
            <person name="Chapman S.B."/>
            <person name="Goldberg J."/>
            <person name="Griggs A."/>
            <person name="Gujja S."/>
            <person name="Hansen M."/>
            <person name="Howarth C."/>
            <person name="Imamovic A."/>
            <person name="Larimer J."/>
            <person name="McCowen C."/>
            <person name="Montmayeur A."/>
            <person name="Murphy C."/>
            <person name="Neiman D."/>
            <person name="Pearson M."/>
            <person name="Priest M."/>
            <person name="Roberts A."/>
            <person name="Saif S."/>
            <person name="Shea T."/>
            <person name="Sisk P."/>
            <person name="Sykes S."/>
            <person name="Wortman J."/>
            <person name="Nusbaum C."/>
            <person name="Birren B."/>
        </authorList>
    </citation>
    <scope>NUCLEOTIDE SEQUENCE [LARGE SCALE GENOMIC DNA]</scope>
    <source>
        <strain evidence="1 2">ATCC 51267</strain>
    </source>
</reference>
<proteinExistence type="predicted"/>
<organism evidence="1 2">
    <name type="scientific">Alloiococcus otitis ATCC 51267</name>
    <dbReference type="NCBI Taxonomy" id="883081"/>
    <lineage>
        <taxon>Bacteria</taxon>
        <taxon>Bacillati</taxon>
        <taxon>Bacillota</taxon>
        <taxon>Bacilli</taxon>
        <taxon>Lactobacillales</taxon>
        <taxon>Carnobacteriaceae</taxon>
        <taxon>Alloiococcus</taxon>
    </lineage>
</organism>
<dbReference type="EMBL" id="AGXA01000016">
    <property type="protein sequence ID" value="EKU93735.1"/>
    <property type="molecule type" value="Genomic_DNA"/>
</dbReference>
<protein>
    <submittedName>
        <fullName evidence="1">Uncharacterized protein</fullName>
    </submittedName>
</protein>
<accession>K9EWY1</accession>
<dbReference type="HOGENOM" id="CLU_3057824_0_0_9"/>